<dbReference type="PANTHER" id="PTHR15117:SF9">
    <property type="entry name" value="ATAXIN-7-LIKE PROTEIN 1"/>
    <property type="match status" value="1"/>
</dbReference>
<accession>A0A4W5MHJ7</accession>
<dbReference type="AlphaFoldDB" id="A0A4W5MHJ7"/>
<proteinExistence type="predicted"/>
<organism evidence="3 4">
    <name type="scientific">Hucho hucho</name>
    <name type="common">huchen</name>
    <dbReference type="NCBI Taxonomy" id="62062"/>
    <lineage>
        <taxon>Eukaryota</taxon>
        <taxon>Metazoa</taxon>
        <taxon>Chordata</taxon>
        <taxon>Craniata</taxon>
        <taxon>Vertebrata</taxon>
        <taxon>Euteleostomi</taxon>
        <taxon>Actinopterygii</taxon>
        <taxon>Neopterygii</taxon>
        <taxon>Teleostei</taxon>
        <taxon>Protacanthopterygii</taxon>
        <taxon>Salmoniformes</taxon>
        <taxon>Salmonidae</taxon>
        <taxon>Salmoninae</taxon>
        <taxon>Hucho</taxon>
    </lineage>
</organism>
<reference evidence="3" key="2">
    <citation type="submission" date="2025-08" db="UniProtKB">
        <authorList>
            <consortium name="Ensembl"/>
        </authorList>
    </citation>
    <scope>IDENTIFICATION</scope>
</reference>
<dbReference type="InterPro" id="IPR052237">
    <property type="entry name" value="Ataxin-7-like_regulator"/>
</dbReference>
<feature type="region of interest" description="Disordered" evidence="1">
    <location>
        <begin position="37"/>
        <end position="185"/>
    </location>
</feature>
<reference evidence="3" key="3">
    <citation type="submission" date="2025-09" db="UniProtKB">
        <authorList>
            <consortium name="Ensembl"/>
        </authorList>
    </citation>
    <scope>IDENTIFICATION</scope>
</reference>
<feature type="compositionally biased region" description="Basic and acidic residues" evidence="1">
    <location>
        <begin position="37"/>
        <end position="65"/>
    </location>
</feature>
<evidence type="ECO:0000259" key="2">
    <source>
        <dbReference type="PROSITE" id="PS51505"/>
    </source>
</evidence>
<feature type="compositionally biased region" description="Basic and acidic residues" evidence="1">
    <location>
        <begin position="138"/>
        <end position="147"/>
    </location>
</feature>
<dbReference type="InterPro" id="IPR013243">
    <property type="entry name" value="SCA7_dom"/>
</dbReference>
<feature type="compositionally biased region" description="Polar residues" evidence="1">
    <location>
        <begin position="72"/>
        <end position="82"/>
    </location>
</feature>
<name>A0A4W5MHJ7_9TELE</name>
<protein>
    <submittedName>
        <fullName evidence="3">Ataxin 7-like 1</fullName>
    </submittedName>
</protein>
<dbReference type="GeneTree" id="ENSGT00940000158612"/>
<evidence type="ECO:0000313" key="4">
    <source>
        <dbReference type="Proteomes" id="UP000314982"/>
    </source>
</evidence>
<keyword evidence="4" id="KW-1185">Reference proteome</keyword>
<evidence type="ECO:0000256" key="1">
    <source>
        <dbReference type="SAM" id="MobiDB-lite"/>
    </source>
</evidence>
<dbReference type="Ensembl" id="ENSHHUT00000039813.1">
    <property type="protein sequence ID" value="ENSHHUP00000038301.1"/>
    <property type="gene ID" value="ENSHHUG00000023923.1"/>
</dbReference>
<dbReference type="Pfam" id="PF08313">
    <property type="entry name" value="SCA7"/>
    <property type="match status" value="1"/>
</dbReference>
<dbReference type="PROSITE" id="PS51505">
    <property type="entry name" value="SCA7"/>
    <property type="match status" value="1"/>
</dbReference>
<dbReference type="PANTHER" id="PTHR15117">
    <property type="entry name" value="ATAXIN 7 RELATED"/>
    <property type="match status" value="1"/>
</dbReference>
<dbReference type="Proteomes" id="UP000314982">
    <property type="component" value="Unassembled WGS sequence"/>
</dbReference>
<feature type="domain" description="SCA7" evidence="2">
    <location>
        <begin position="1"/>
        <end position="52"/>
    </location>
</feature>
<sequence>QDPESQRSCTRSLTCKSHSLIHRRAVPGRRKEFDILLAEHKGRAKEKEKEGAKEKEKEGGQRRESQGGSQSTPANDTTTSTLPPHCHNGRTVSTLKLRLANAHIPRVPGGEGAAVLSSTPVPPALTQVPPAPVWQRAGGDRDGRLSSDEGGPGTPEDPDRDLDGDRPSGHYSPHHPRPLGTEINH</sequence>
<dbReference type="Gene3D" id="6.10.140.670">
    <property type="match status" value="1"/>
</dbReference>
<evidence type="ECO:0000313" key="3">
    <source>
        <dbReference type="Ensembl" id="ENSHHUP00000038301.1"/>
    </source>
</evidence>
<reference evidence="4" key="1">
    <citation type="submission" date="2018-06" db="EMBL/GenBank/DDBJ databases">
        <title>Genome assembly of Danube salmon.</title>
        <authorList>
            <person name="Macqueen D.J."/>
            <person name="Gundappa M.K."/>
        </authorList>
    </citation>
    <scope>NUCLEOTIDE SEQUENCE [LARGE SCALE GENOMIC DNA]</scope>
</reference>